<dbReference type="EMBL" id="DVMP01000136">
    <property type="protein sequence ID" value="HIU26273.1"/>
    <property type="molecule type" value="Genomic_DNA"/>
</dbReference>
<dbReference type="GO" id="GO:0003841">
    <property type="term" value="F:1-acylglycerol-3-phosphate O-acyltransferase activity"/>
    <property type="evidence" value="ECO:0007669"/>
    <property type="project" value="UniProtKB-UniRule"/>
</dbReference>
<dbReference type="Pfam" id="PF01553">
    <property type="entry name" value="Acyltransferase"/>
    <property type="match status" value="1"/>
</dbReference>
<keyword evidence="6 7" id="KW-0012">Acyltransferase</keyword>
<comment type="similarity">
    <text evidence="2 7">Belongs to the 1-acyl-sn-glycerol-3-phosphate acyltransferase family.</text>
</comment>
<dbReference type="EC" id="2.3.1.51" evidence="7"/>
<feature type="domain" description="Phospholipid/glycerol acyltransferase" evidence="8">
    <location>
        <begin position="76"/>
        <end position="191"/>
    </location>
</feature>
<sequence length="252" mass="28146">MKILANIPGAFKLVRCLKYFKPYGKEIDAARAAGDAEKEREYILKSTALWGSKVMEMFGSSVNVRGLENLPDKGPVVFVGNHQGYADIFAYFAAFTKFQFGFVAKEDLGRLPFYGKWIGKIRSVFIERGDHRSSLKAINKGIEYIEQGFSLVIFPEGTRSKGPVPGPFQRGALKLATKPQVPIIPVSLNGSYRMFEEEGRLKGAEIDIIVHKPIETKGISKAEEKALGEKVEKLIKDGVKELQTRTNDPRNF</sequence>
<organism evidence="9 10">
    <name type="scientific">Candidatus Allocopromorpha excrementigallinarum</name>
    <dbReference type="NCBI Taxonomy" id="2840742"/>
    <lineage>
        <taxon>Bacteria</taxon>
        <taxon>Bacillati</taxon>
        <taxon>Bacillota</taxon>
        <taxon>Clostridia</taxon>
        <taxon>Eubacteriales</taxon>
        <taxon>Eubacteriaceae</taxon>
        <taxon>Eubacteriaceae incertae sedis</taxon>
        <taxon>Candidatus Allocopromorpha</taxon>
    </lineage>
</organism>
<reference evidence="9" key="1">
    <citation type="submission" date="2020-10" db="EMBL/GenBank/DDBJ databases">
        <authorList>
            <person name="Gilroy R."/>
        </authorList>
    </citation>
    <scope>NUCLEOTIDE SEQUENCE</scope>
    <source>
        <strain evidence="9">ChiHcec3-6078</strain>
    </source>
</reference>
<evidence type="ECO:0000256" key="4">
    <source>
        <dbReference type="ARBA" id="ARBA00022679"/>
    </source>
</evidence>
<dbReference type="Proteomes" id="UP000824090">
    <property type="component" value="Unassembled WGS sequence"/>
</dbReference>
<keyword evidence="5 7" id="KW-0443">Lipid metabolism</keyword>
<dbReference type="NCBIfam" id="TIGR00530">
    <property type="entry name" value="AGP_acyltrn"/>
    <property type="match status" value="1"/>
</dbReference>
<evidence type="ECO:0000256" key="6">
    <source>
        <dbReference type="ARBA" id="ARBA00023315"/>
    </source>
</evidence>
<evidence type="ECO:0000256" key="7">
    <source>
        <dbReference type="RuleBase" id="RU361267"/>
    </source>
</evidence>
<evidence type="ECO:0000256" key="3">
    <source>
        <dbReference type="ARBA" id="ARBA00022516"/>
    </source>
</evidence>
<comment type="caution">
    <text evidence="9">The sequence shown here is derived from an EMBL/GenBank/DDBJ whole genome shotgun (WGS) entry which is preliminary data.</text>
</comment>
<dbReference type="PANTHER" id="PTHR10434:SF64">
    <property type="entry name" value="1-ACYL-SN-GLYCEROL-3-PHOSPHATE ACYLTRANSFERASE-RELATED"/>
    <property type="match status" value="1"/>
</dbReference>
<evidence type="ECO:0000313" key="9">
    <source>
        <dbReference type="EMBL" id="HIU26273.1"/>
    </source>
</evidence>
<dbReference type="GO" id="GO:0016020">
    <property type="term" value="C:membrane"/>
    <property type="evidence" value="ECO:0007669"/>
    <property type="project" value="InterPro"/>
</dbReference>
<accession>A0A9D1L7P3</accession>
<keyword evidence="4 7" id="KW-0808">Transferase</keyword>
<dbReference type="SMART" id="SM00563">
    <property type="entry name" value="PlsC"/>
    <property type="match status" value="1"/>
</dbReference>
<evidence type="ECO:0000256" key="1">
    <source>
        <dbReference type="ARBA" id="ARBA00005189"/>
    </source>
</evidence>
<dbReference type="InterPro" id="IPR002123">
    <property type="entry name" value="Plipid/glycerol_acylTrfase"/>
</dbReference>
<evidence type="ECO:0000256" key="5">
    <source>
        <dbReference type="ARBA" id="ARBA00023098"/>
    </source>
</evidence>
<keyword evidence="3 7" id="KW-0444">Lipid biosynthesis</keyword>
<comment type="domain">
    <text evidence="7">The HXXXXD motif is essential for acyltransferase activity and may constitute the binding site for the phosphate moiety of the glycerol-3-phosphate.</text>
</comment>
<name>A0A9D1L7P3_9FIRM</name>
<reference evidence="9" key="2">
    <citation type="journal article" date="2021" name="PeerJ">
        <title>Extensive microbial diversity within the chicken gut microbiome revealed by metagenomics and culture.</title>
        <authorList>
            <person name="Gilroy R."/>
            <person name="Ravi A."/>
            <person name="Getino M."/>
            <person name="Pursley I."/>
            <person name="Horton D.L."/>
            <person name="Alikhan N.F."/>
            <person name="Baker D."/>
            <person name="Gharbi K."/>
            <person name="Hall N."/>
            <person name="Watson M."/>
            <person name="Adriaenssens E.M."/>
            <person name="Foster-Nyarko E."/>
            <person name="Jarju S."/>
            <person name="Secka A."/>
            <person name="Antonio M."/>
            <person name="Oren A."/>
            <person name="Chaudhuri R.R."/>
            <person name="La Ragione R."/>
            <person name="Hildebrand F."/>
            <person name="Pallen M.J."/>
        </authorList>
    </citation>
    <scope>NUCLEOTIDE SEQUENCE</scope>
    <source>
        <strain evidence="9">ChiHcec3-6078</strain>
    </source>
</reference>
<evidence type="ECO:0000256" key="2">
    <source>
        <dbReference type="ARBA" id="ARBA00008655"/>
    </source>
</evidence>
<dbReference type="PANTHER" id="PTHR10434">
    <property type="entry name" value="1-ACYL-SN-GLYCEROL-3-PHOSPHATE ACYLTRANSFERASE"/>
    <property type="match status" value="1"/>
</dbReference>
<evidence type="ECO:0000259" key="8">
    <source>
        <dbReference type="SMART" id="SM00563"/>
    </source>
</evidence>
<keyword evidence="7" id="KW-0594">Phospholipid biosynthesis</keyword>
<keyword evidence="7" id="KW-1208">Phospholipid metabolism</keyword>
<dbReference type="SUPFAM" id="SSF69593">
    <property type="entry name" value="Glycerol-3-phosphate (1)-acyltransferase"/>
    <property type="match status" value="1"/>
</dbReference>
<protein>
    <recommendedName>
        <fullName evidence="7">1-acyl-sn-glycerol-3-phosphate acyltransferase</fullName>
        <ecNumber evidence="7">2.3.1.51</ecNumber>
    </recommendedName>
</protein>
<comment type="catalytic activity">
    <reaction evidence="7">
        <text>a 1-acyl-sn-glycero-3-phosphate + an acyl-CoA = a 1,2-diacyl-sn-glycero-3-phosphate + CoA</text>
        <dbReference type="Rhea" id="RHEA:19709"/>
        <dbReference type="ChEBI" id="CHEBI:57287"/>
        <dbReference type="ChEBI" id="CHEBI:57970"/>
        <dbReference type="ChEBI" id="CHEBI:58342"/>
        <dbReference type="ChEBI" id="CHEBI:58608"/>
        <dbReference type="EC" id="2.3.1.51"/>
    </reaction>
</comment>
<comment type="pathway">
    <text evidence="1">Lipid metabolism.</text>
</comment>
<dbReference type="AlphaFoldDB" id="A0A9D1L7P3"/>
<dbReference type="GO" id="GO:0006654">
    <property type="term" value="P:phosphatidic acid biosynthetic process"/>
    <property type="evidence" value="ECO:0007669"/>
    <property type="project" value="TreeGrafter"/>
</dbReference>
<proteinExistence type="inferred from homology"/>
<evidence type="ECO:0000313" key="10">
    <source>
        <dbReference type="Proteomes" id="UP000824090"/>
    </source>
</evidence>
<dbReference type="InterPro" id="IPR004552">
    <property type="entry name" value="AGP_acyltrans"/>
</dbReference>
<gene>
    <name evidence="9" type="ORF">IAC50_07270</name>
</gene>
<dbReference type="CDD" id="cd07989">
    <property type="entry name" value="LPLAT_AGPAT-like"/>
    <property type="match status" value="1"/>
</dbReference>